<dbReference type="GO" id="GO:0006083">
    <property type="term" value="P:acetate metabolic process"/>
    <property type="evidence" value="ECO:0007669"/>
    <property type="project" value="InterPro"/>
</dbReference>
<proteinExistence type="predicted"/>
<dbReference type="SUPFAM" id="SSF100950">
    <property type="entry name" value="NagB/RpiA/CoA transferase-like"/>
    <property type="match status" value="1"/>
</dbReference>
<dbReference type="EMBL" id="CCAZ020000001">
    <property type="protein sequence ID" value="CEG08532.1"/>
    <property type="molecule type" value="Genomic_DNA"/>
</dbReference>
<evidence type="ECO:0000259" key="1">
    <source>
        <dbReference type="Pfam" id="PF13336"/>
    </source>
</evidence>
<evidence type="ECO:0000313" key="2">
    <source>
        <dbReference type="EMBL" id="CEG08532.1"/>
    </source>
</evidence>
<keyword evidence="2" id="KW-0808">Transferase</keyword>
<dbReference type="GO" id="GO:0008775">
    <property type="term" value="F:acetate CoA-transferase activity"/>
    <property type="evidence" value="ECO:0007669"/>
    <property type="project" value="InterPro"/>
</dbReference>
<dbReference type="Gene3D" id="3.30.750.70">
    <property type="entry name" value="4-hydroxybutyrate coenzyme like domains"/>
    <property type="match status" value="1"/>
</dbReference>
<dbReference type="InterPro" id="IPR037171">
    <property type="entry name" value="NagB/RpiA_transferase-like"/>
</dbReference>
<name>A0A090MQL0_AFIFE</name>
<comment type="caution">
    <text evidence="2">The sequence shown here is derived from an EMBL/GenBank/DDBJ whole genome shotgun (WGS) entry which is preliminary data.</text>
</comment>
<dbReference type="Pfam" id="PF13336">
    <property type="entry name" value="AcetylCoA_hyd_C"/>
    <property type="match status" value="1"/>
</dbReference>
<protein>
    <submittedName>
        <fullName evidence="2">Succinyl-CoA:coenzyme A transferase</fullName>
    </submittedName>
</protein>
<dbReference type="InterPro" id="IPR038460">
    <property type="entry name" value="AcetylCoA_hyd_C_sf"/>
</dbReference>
<dbReference type="InterPro" id="IPR026888">
    <property type="entry name" value="AcetylCoA_hyd_C"/>
</dbReference>
<dbReference type="Gene3D" id="3.40.1080.20">
    <property type="entry name" value="Acetyl-CoA hydrolase/transferase C-terminal domain"/>
    <property type="match status" value="1"/>
</dbReference>
<gene>
    <name evidence="2" type="primary">cat1</name>
    <name evidence="2" type="ORF">BN961_01948</name>
</gene>
<sequence length="612" mass="67104">MSRIYADAHTLVDAVLRECGPRLVVGLPLGLGKANHIANALCERAAADSAIHLTIFTALTLEKPTPKSDLERRFIGPVIERLFGGYPDLDYAKWLHAGILPENIEITEFFFLAGKWLHNGYAQQHYIAANYTHAVAGMLTRGLNVVLQLVAKRVVNGELRYSLSCNTDTTLDLLKARAEGKIDFKLIGQVNSELPFMPGPGDLPASEFHAILDSAETDFPLFAPLSEPVGDAKYAIGLHAATLIEDGGTLQIGIGQVGDALAQSLIVRDRHNADFCMAVSSLSPGEPARVLAPFKEGLNGLSEMFFEAFLGLIEAGIVRREVDGAWLHAAFFLGPKSFYRALREMPQDRLNRIQMMPVSFTNELYGDEDAKRIGRPKARFINNAMMVTLLGDAISDGLSNGQMVSGVGGQYNFVAQSFALDGARSILTLEATRHNGKRLESNIRWSYDHTTIPRHLRDIVVTEYGIADLRGKSDAEVIAAMLCVSDSRFQDELMRQAKAAGKLPLGYEIPSAHRTNTPERIARALAPLREKGLLPEFPFGTDFTATEQRLIPALQSLQQASSSPAALLSLLWRGLSASSTEDADCLARMGLDAPATMREHLYRWLLRGALRR</sequence>
<dbReference type="PANTHER" id="PTHR21432">
    <property type="entry name" value="ACETYL-COA HYDROLASE-RELATED"/>
    <property type="match status" value="1"/>
</dbReference>
<dbReference type="AlphaFoldDB" id="A0A090MQL0"/>
<dbReference type="STRING" id="1035.BN961_01948"/>
<dbReference type="OrthoDB" id="9801795at2"/>
<keyword evidence="3" id="KW-1185">Reference proteome</keyword>
<evidence type="ECO:0000313" key="3">
    <source>
        <dbReference type="Proteomes" id="UP000035762"/>
    </source>
</evidence>
<dbReference type="Gene3D" id="3.40.1080.10">
    <property type="entry name" value="Glutaconate Coenzyme A-transferase"/>
    <property type="match status" value="1"/>
</dbReference>
<dbReference type="RefSeq" id="WP_048756429.1">
    <property type="nucleotide sequence ID" value="NZ_CCAZ020000001.1"/>
</dbReference>
<organism evidence="2 3">
    <name type="scientific">Afipia felis</name>
    <name type="common">Cat scratch disease bacillus</name>
    <dbReference type="NCBI Taxonomy" id="1035"/>
    <lineage>
        <taxon>Bacteria</taxon>
        <taxon>Pseudomonadati</taxon>
        <taxon>Pseudomonadota</taxon>
        <taxon>Alphaproteobacteria</taxon>
        <taxon>Hyphomicrobiales</taxon>
        <taxon>Nitrobacteraceae</taxon>
        <taxon>Afipia</taxon>
    </lineage>
</organism>
<dbReference type="PANTHER" id="PTHR21432:SF20">
    <property type="entry name" value="ACETYL-COA HYDROLASE"/>
    <property type="match status" value="1"/>
</dbReference>
<reference evidence="2 3" key="1">
    <citation type="journal article" date="2014" name="Genome Announc.">
        <title>Genome Sequence of Afipia felis Strain 76713, Isolated in Hospital Water Using an Amoeba Co-Culture Procedure.</title>
        <authorList>
            <person name="Benamar S."/>
            <person name="La Scola B."/>
            <person name="Croce O."/>
        </authorList>
    </citation>
    <scope>NUCLEOTIDE SEQUENCE [LARGE SCALE GENOMIC DNA]</scope>
    <source>
        <strain evidence="2 3">76713</strain>
    </source>
</reference>
<dbReference type="Proteomes" id="UP000035762">
    <property type="component" value="Unassembled WGS sequence"/>
</dbReference>
<feature type="domain" description="Acetyl-CoA hydrolase/transferase C-terminal" evidence="1">
    <location>
        <begin position="334"/>
        <end position="497"/>
    </location>
</feature>
<accession>A0A090MQL0</accession>
<dbReference type="InterPro" id="IPR046433">
    <property type="entry name" value="ActCoA_hydro"/>
</dbReference>